<organism evidence="1 2">
    <name type="scientific">Dictyocaulus viviparus</name>
    <name type="common">Bovine lungworm</name>
    <dbReference type="NCBI Taxonomy" id="29172"/>
    <lineage>
        <taxon>Eukaryota</taxon>
        <taxon>Metazoa</taxon>
        <taxon>Ecdysozoa</taxon>
        <taxon>Nematoda</taxon>
        <taxon>Chromadorea</taxon>
        <taxon>Rhabditida</taxon>
        <taxon>Rhabditina</taxon>
        <taxon>Rhabditomorpha</taxon>
        <taxon>Strongyloidea</taxon>
        <taxon>Metastrongylidae</taxon>
        <taxon>Dictyocaulus</taxon>
    </lineage>
</organism>
<dbReference type="AlphaFoldDB" id="A0A0D8XI35"/>
<dbReference type="EMBL" id="KN716559">
    <property type="protein sequence ID" value="KJH43429.1"/>
    <property type="molecule type" value="Genomic_DNA"/>
</dbReference>
<evidence type="ECO:0000313" key="1">
    <source>
        <dbReference type="EMBL" id="KJH43429.1"/>
    </source>
</evidence>
<proteinExistence type="predicted"/>
<reference evidence="1 2" key="1">
    <citation type="submission" date="2013-11" db="EMBL/GenBank/DDBJ databases">
        <title>Draft genome of the bovine lungworm Dictyocaulus viviparus.</title>
        <authorList>
            <person name="Mitreva M."/>
        </authorList>
    </citation>
    <scope>NUCLEOTIDE SEQUENCE [LARGE SCALE GENOMIC DNA]</scope>
    <source>
        <strain evidence="1 2">HannoverDv2000</strain>
    </source>
</reference>
<evidence type="ECO:0000313" key="2">
    <source>
        <dbReference type="Proteomes" id="UP000053766"/>
    </source>
</evidence>
<sequence>MWKEYKFSTLIAEILSPRLLDPRFLSPQALVLNVLSPVHCKYPEIPIVNLNLFINLPFQSVSPLWCSCGGNYVVEADDANLAKYVFLSECYTSLRIDETRRIYDKKLDRKLEFAAGRRNKSDIFRPS</sequence>
<accession>A0A0D8XI35</accession>
<name>A0A0D8XI35_DICVI</name>
<gene>
    <name evidence="1" type="ORF">DICVIV_10553</name>
</gene>
<reference evidence="2" key="2">
    <citation type="journal article" date="2016" name="Sci. Rep.">
        <title>Dictyocaulus viviparus genome, variome and transcriptome elucidate lungworm biology and support future intervention.</title>
        <authorList>
            <person name="McNulty S.N."/>
            <person name="Strube C."/>
            <person name="Rosa B.A."/>
            <person name="Martin J.C."/>
            <person name="Tyagi R."/>
            <person name="Choi Y.J."/>
            <person name="Wang Q."/>
            <person name="Hallsworth Pepin K."/>
            <person name="Zhang X."/>
            <person name="Ozersky P."/>
            <person name="Wilson R.K."/>
            <person name="Sternberg P.W."/>
            <person name="Gasser R.B."/>
            <person name="Mitreva M."/>
        </authorList>
    </citation>
    <scope>NUCLEOTIDE SEQUENCE [LARGE SCALE GENOMIC DNA]</scope>
    <source>
        <strain evidence="2">HannoverDv2000</strain>
    </source>
</reference>
<keyword evidence="2" id="KW-1185">Reference proteome</keyword>
<dbReference type="Proteomes" id="UP000053766">
    <property type="component" value="Unassembled WGS sequence"/>
</dbReference>
<protein>
    <submittedName>
        <fullName evidence="1">Uncharacterized protein</fullName>
    </submittedName>
</protein>